<evidence type="ECO:0000256" key="3">
    <source>
        <dbReference type="ARBA" id="ARBA00023110"/>
    </source>
</evidence>
<feature type="domain" description="PPIase FKBP-type" evidence="8">
    <location>
        <begin position="72"/>
        <end position="162"/>
    </location>
</feature>
<gene>
    <name evidence="9" type="ORF">QNI16_23210</name>
</gene>
<name>A0AAE3QVP8_9BACT</name>
<dbReference type="PROSITE" id="PS50059">
    <property type="entry name" value="FKBP_PPIASE"/>
    <property type="match status" value="2"/>
</dbReference>
<dbReference type="Proteomes" id="UP001241110">
    <property type="component" value="Unassembled WGS sequence"/>
</dbReference>
<dbReference type="PANTHER" id="PTHR43811:SF19">
    <property type="entry name" value="39 KDA FK506-BINDING NUCLEAR PROTEIN"/>
    <property type="match status" value="1"/>
</dbReference>
<comment type="caution">
    <text evidence="9">The sequence shown here is derived from an EMBL/GenBank/DDBJ whole genome shotgun (WGS) entry which is preliminary data.</text>
</comment>
<dbReference type="EC" id="5.2.1.8" evidence="6"/>
<dbReference type="AlphaFoldDB" id="A0AAE3QVP8"/>
<comment type="similarity">
    <text evidence="2 6">Belongs to the FKBP-type PPIase family.</text>
</comment>
<evidence type="ECO:0000313" key="9">
    <source>
        <dbReference type="EMBL" id="MDJ1483428.1"/>
    </source>
</evidence>
<dbReference type="PANTHER" id="PTHR43811">
    <property type="entry name" value="FKBP-TYPE PEPTIDYL-PROLYL CIS-TRANS ISOMERASE FKPA"/>
    <property type="match status" value="1"/>
</dbReference>
<evidence type="ECO:0000256" key="2">
    <source>
        <dbReference type="ARBA" id="ARBA00006577"/>
    </source>
</evidence>
<keyword evidence="4 5" id="KW-0413">Isomerase</keyword>
<sequence length="292" mass="31814">MQKISYLFLAAILLLQACSLNGDNTYENNVKSNEQIIQQYITNKNLQVQASTSGLRYKVTNYNSAAKAPSTGSQIVMAYVGKLTNGTVFDTARNKPDEFLRFPYRGNYVIPGIEEVVGYMKTGDSAIAIVPFYLGFGSNAAYNGVVPSYSVLVFDLKLVAVQTEDEALQDYISRKKFPEDSVVKTQTGLYAYFKKKNPSGTAVSGKSQATVTYKGTFLDGQIFDQTPTGQTSNFYLTNSGLIAGFTEALKLMKVGETAVFMMPSSLGYKESGTTGIPPYSPLVFEVSVVSAQ</sequence>
<dbReference type="InterPro" id="IPR001179">
    <property type="entry name" value="PPIase_FKBP_dom"/>
</dbReference>
<dbReference type="Pfam" id="PF00254">
    <property type="entry name" value="FKBP_C"/>
    <property type="match status" value="2"/>
</dbReference>
<proteinExistence type="inferred from homology"/>
<dbReference type="PROSITE" id="PS51257">
    <property type="entry name" value="PROKAR_LIPOPROTEIN"/>
    <property type="match status" value="1"/>
</dbReference>
<evidence type="ECO:0000256" key="1">
    <source>
        <dbReference type="ARBA" id="ARBA00000971"/>
    </source>
</evidence>
<evidence type="ECO:0000256" key="7">
    <source>
        <dbReference type="SAM" id="SignalP"/>
    </source>
</evidence>
<evidence type="ECO:0000256" key="6">
    <source>
        <dbReference type="RuleBase" id="RU003915"/>
    </source>
</evidence>
<dbReference type="InterPro" id="IPR046357">
    <property type="entry name" value="PPIase_dom_sf"/>
</dbReference>
<dbReference type="EMBL" id="JASJOS010000011">
    <property type="protein sequence ID" value="MDJ1483428.1"/>
    <property type="molecule type" value="Genomic_DNA"/>
</dbReference>
<evidence type="ECO:0000259" key="8">
    <source>
        <dbReference type="PROSITE" id="PS50059"/>
    </source>
</evidence>
<dbReference type="SUPFAM" id="SSF54534">
    <property type="entry name" value="FKBP-like"/>
    <property type="match status" value="2"/>
</dbReference>
<feature type="signal peptide" evidence="7">
    <location>
        <begin position="1"/>
        <end position="22"/>
    </location>
</feature>
<feature type="domain" description="PPIase FKBP-type" evidence="8">
    <location>
        <begin position="206"/>
        <end position="292"/>
    </location>
</feature>
<organism evidence="9 10">
    <name type="scientific">Xanthocytophaga flava</name>
    <dbReference type="NCBI Taxonomy" id="3048013"/>
    <lineage>
        <taxon>Bacteria</taxon>
        <taxon>Pseudomonadati</taxon>
        <taxon>Bacteroidota</taxon>
        <taxon>Cytophagia</taxon>
        <taxon>Cytophagales</taxon>
        <taxon>Rhodocytophagaceae</taxon>
        <taxon>Xanthocytophaga</taxon>
    </lineage>
</organism>
<feature type="chain" id="PRO_5042269350" description="Peptidyl-prolyl cis-trans isomerase" evidence="7">
    <location>
        <begin position="23"/>
        <end position="292"/>
    </location>
</feature>
<evidence type="ECO:0000256" key="4">
    <source>
        <dbReference type="ARBA" id="ARBA00023235"/>
    </source>
</evidence>
<protein>
    <recommendedName>
        <fullName evidence="6">Peptidyl-prolyl cis-trans isomerase</fullName>
        <ecNumber evidence="6">5.2.1.8</ecNumber>
    </recommendedName>
</protein>
<dbReference type="RefSeq" id="WP_313983252.1">
    <property type="nucleotide sequence ID" value="NZ_JASJOS010000011.1"/>
</dbReference>
<keyword evidence="7" id="KW-0732">Signal</keyword>
<comment type="catalytic activity">
    <reaction evidence="1 5 6">
        <text>[protein]-peptidylproline (omega=180) = [protein]-peptidylproline (omega=0)</text>
        <dbReference type="Rhea" id="RHEA:16237"/>
        <dbReference type="Rhea" id="RHEA-COMP:10747"/>
        <dbReference type="Rhea" id="RHEA-COMP:10748"/>
        <dbReference type="ChEBI" id="CHEBI:83833"/>
        <dbReference type="ChEBI" id="CHEBI:83834"/>
        <dbReference type="EC" id="5.2.1.8"/>
    </reaction>
</comment>
<keyword evidence="3 5" id="KW-0697">Rotamase</keyword>
<accession>A0AAE3QVP8</accession>
<reference evidence="9" key="1">
    <citation type="submission" date="2023-05" db="EMBL/GenBank/DDBJ databases">
        <authorList>
            <person name="Zhang X."/>
        </authorList>
    </citation>
    <scope>NUCLEOTIDE SEQUENCE</scope>
    <source>
        <strain evidence="9">YF14B1</strain>
    </source>
</reference>
<dbReference type="GO" id="GO:0003755">
    <property type="term" value="F:peptidyl-prolyl cis-trans isomerase activity"/>
    <property type="evidence" value="ECO:0007669"/>
    <property type="project" value="UniProtKB-UniRule"/>
</dbReference>
<evidence type="ECO:0000256" key="5">
    <source>
        <dbReference type="PROSITE-ProRule" id="PRU00277"/>
    </source>
</evidence>
<evidence type="ECO:0000313" key="10">
    <source>
        <dbReference type="Proteomes" id="UP001241110"/>
    </source>
</evidence>
<dbReference type="Gene3D" id="3.10.50.40">
    <property type="match status" value="2"/>
</dbReference>